<keyword evidence="3" id="KW-0238">DNA-binding</keyword>
<evidence type="ECO:0000259" key="5">
    <source>
        <dbReference type="PROSITE" id="PS50931"/>
    </source>
</evidence>
<dbReference type="InterPro" id="IPR050950">
    <property type="entry name" value="HTH-type_LysR_regulators"/>
</dbReference>
<sequence>MDLRNIRTFQTIARFGSFQKAADELKYVQSTVTLQIQKLETDLGVKLIERGKKIHLTEAGRVFHEKADILLRDLEYVQNTMAEWLNGEAGKIRIGAIEPMAIYRLPKILGPFCKKYPKVEISIQINNTQNLTQMILDGELDIAICNTPILNHTTVFEPLLTEEVSVLIPDNHQIAQKEEAYLYDLKEERLLLGALVCNYRINLEKSLVEAGVIPHIGLEVNSMTALKEYVQAGLGIAVVPDVIVESPPVGTTARKIVDLKEGVVTGILRKTNTITNGTAIERLINSIKDSVMQKKSHQYF</sequence>
<dbReference type="Pfam" id="PF03466">
    <property type="entry name" value="LysR_substrate"/>
    <property type="match status" value="1"/>
</dbReference>
<name>A0AAJ1QI74_9BACI</name>
<dbReference type="RefSeq" id="WP_289348171.1">
    <property type="nucleotide sequence ID" value="NZ_JAUCFI010000001.1"/>
</dbReference>
<dbReference type="SUPFAM" id="SSF53850">
    <property type="entry name" value="Periplasmic binding protein-like II"/>
    <property type="match status" value="1"/>
</dbReference>
<evidence type="ECO:0000313" key="7">
    <source>
        <dbReference type="Proteomes" id="UP001238973"/>
    </source>
</evidence>
<feature type="domain" description="HTH lysR-type" evidence="5">
    <location>
        <begin position="1"/>
        <end position="57"/>
    </location>
</feature>
<dbReference type="GO" id="GO:0003677">
    <property type="term" value="F:DNA binding"/>
    <property type="evidence" value="ECO:0007669"/>
    <property type="project" value="UniProtKB-KW"/>
</dbReference>
<keyword evidence="2" id="KW-0805">Transcription regulation</keyword>
<dbReference type="CDD" id="cd05466">
    <property type="entry name" value="PBP2_LTTR_substrate"/>
    <property type="match status" value="1"/>
</dbReference>
<dbReference type="InterPro" id="IPR036390">
    <property type="entry name" value="WH_DNA-bd_sf"/>
</dbReference>
<dbReference type="GO" id="GO:0005829">
    <property type="term" value="C:cytosol"/>
    <property type="evidence" value="ECO:0007669"/>
    <property type="project" value="TreeGrafter"/>
</dbReference>
<dbReference type="PANTHER" id="PTHR30419">
    <property type="entry name" value="HTH-TYPE TRANSCRIPTIONAL REGULATOR YBHD"/>
    <property type="match status" value="1"/>
</dbReference>
<dbReference type="PANTHER" id="PTHR30419:SF25">
    <property type="entry name" value="HTH-TYPE TRANSCRIPTIONAL REGULATOR YTLI"/>
    <property type="match status" value="1"/>
</dbReference>
<proteinExistence type="inferred from homology"/>
<dbReference type="Gene3D" id="3.40.190.290">
    <property type="match status" value="1"/>
</dbReference>
<dbReference type="Proteomes" id="UP001238973">
    <property type="component" value="Unassembled WGS sequence"/>
</dbReference>
<comment type="caution">
    <text evidence="6">The sequence shown here is derived from an EMBL/GenBank/DDBJ whole genome shotgun (WGS) entry which is preliminary data.</text>
</comment>
<dbReference type="AlphaFoldDB" id="A0AAJ1QI74"/>
<dbReference type="EMBL" id="JAUCFI010000001">
    <property type="protein sequence ID" value="MDM5281901.1"/>
    <property type="molecule type" value="Genomic_DNA"/>
</dbReference>
<evidence type="ECO:0000256" key="4">
    <source>
        <dbReference type="ARBA" id="ARBA00023163"/>
    </source>
</evidence>
<comment type="similarity">
    <text evidence="1">Belongs to the LysR transcriptional regulatory family.</text>
</comment>
<dbReference type="SUPFAM" id="SSF46785">
    <property type="entry name" value="Winged helix' DNA-binding domain"/>
    <property type="match status" value="1"/>
</dbReference>
<dbReference type="InterPro" id="IPR005119">
    <property type="entry name" value="LysR_subst-bd"/>
</dbReference>
<keyword evidence="4" id="KW-0804">Transcription</keyword>
<dbReference type="GO" id="GO:0003700">
    <property type="term" value="F:DNA-binding transcription factor activity"/>
    <property type="evidence" value="ECO:0007669"/>
    <property type="project" value="InterPro"/>
</dbReference>
<protein>
    <submittedName>
        <fullName evidence="6">LysR family transcriptional regulator</fullName>
    </submittedName>
</protein>
<accession>A0AAJ1QI74</accession>
<evidence type="ECO:0000256" key="3">
    <source>
        <dbReference type="ARBA" id="ARBA00023125"/>
    </source>
</evidence>
<evidence type="ECO:0000256" key="2">
    <source>
        <dbReference type="ARBA" id="ARBA00023015"/>
    </source>
</evidence>
<dbReference type="Gene3D" id="1.10.10.10">
    <property type="entry name" value="Winged helix-like DNA-binding domain superfamily/Winged helix DNA-binding domain"/>
    <property type="match status" value="1"/>
</dbReference>
<dbReference type="PRINTS" id="PR00039">
    <property type="entry name" value="HTHLYSR"/>
</dbReference>
<dbReference type="FunFam" id="1.10.10.10:FF:000001">
    <property type="entry name" value="LysR family transcriptional regulator"/>
    <property type="match status" value="1"/>
</dbReference>
<organism evidence="6 7">
    <name type="scientific">Peribacillus frigoritolerans</name>
    <dbReference type="NCBI Taxonomy" id="450367"/>
    <lineage>
        <taxon>Bacteria</taxon>
        <taxon>Bacillati</taxon>
        <taxon>Bacillota</taxon>
        <taxon>Bacilli</taxon>
        <taxon>Bacillales</taxon>
        <taxon>Bacillaceae</taxon>
        <taxon>Peribacillus</taxon>
    </lineage>
</organism>
<dbReference type="InterPro" id="IPR000847">
    <property type="entry name" value="LysR_HTH_N"/>
</dbReference>
<evidence type="ECO:0000313" key="6">
    <source>
        <dbReference type="EMBL" id="MDM5281901.1"/>
    </source>
</evidence>
<dbReference type="PROSITE" id="PS50931">
    <property type="entry name" value="HTH_LYSR"/>
    <property type="match status" value="1"/>
</dbReference>
<dbReference type="Pfam" id="PF00126">
    <property type="entry name" value="HTH_1"/>
    <property type="match status" value="1"/>
</dbReference>
<evidence type="ECO:0000256" key="1">
    <source>
        <dbReference type="ARBA" id="ARBA00009437"/>
    </source>
</evidence>
<dbReference type="InterPro" id="IPR036388">
    <property type="entry name" value="WH-like_DNA-bd_sf"/>
</dbReference>
<reference evidence="6" key="1">
    <citation type="submission" date="2023-06" db="EMBL/GenBank/DDBJ databases">
        <title>Comparative genomics of Bacillaceae isolates and their secondary metabolite potential.</title>
        <authorList>
            <person name="Song L."/>
            <person name="Nielsen L.J."/>
            <person name="Mohite O."/>
            <person name="Xu X."/>
            <person name="Weber T."/>
            <person name="Kovacs A.T."/>
        </authorList>
    </citation>
    <scope>NUCLEOTIDE SEQUENCE</scope>
    <source>
        <strain evidence="6">G1S1</strain>
    </source>
</reference>
<gene>
    <name evidence="6" type="ORF">QUF85_00715</name>
</gene>